<dbReference type="RefSeq" id="WP_051883535.1">
    <property type="nucleotide sequence ID" value="NZ_APNK01000024.1"/>
</dbReference>
<evidence type="ECO:0000256" key="2">
    <source>
        <dbReference type="SAM" id="Phobius"/>
    </source>
</evidence>
<comment type="caution">
    <text evidence="3">The sequence shown here is derived from an EMBL/GenBank/DDBJ whole genome shotgun (WGS) entry which is preliminary data.</text>
</comment>
<reference evidence="3 4" key="1">
    <citation type="submission" date="2013-03" db="EMBL/GenBank/DDBJ databases">
        <title>Salinisphaera hydrothermalis C41B8 Genome Sequencing.</title>
        <authorList>
            <person name="Li C."/>
            <person name="Lai Q."/>
            <person name="Shao Z."/>
        </authorList>
    </citation>
    <scope>NUCLEOTIDE SEQUENCE [LARGE SCALE GENOMIC DNA]</scope>
    <source>
        <strain evidence="3 4">C41B8</strain>
    </source>
</reference>
<proteinExistence type="predicted"/>
<dbReference type="STRING" id="1304275.C41B8_13785"/>
<gene>
    <name evidence="3" type="ORF">C41B8_13785</name>
</gene>
<feature type="compositionally biased region" description="Polar residues" evidence="1">
    <location>
        <begin position="205"/>
        <end position="217"/>
    </location>
</feature>
<name>A0A084IJ06_SALHC</name>
<dbReference type="Proteomes" id="UP000028302">
    <property type="component" value="Unassembled WGS sequence"/>
</dbReference>
<keyword evidence="2" id="KW-1133">Transmembrane helix</keyword>
<dbReference type="NCBIfam" id="TIGR03746">
    <property type="entry name" value="conj_TIGR03746"/>
    <property type="match status" value="1"/>
</dbReference>
<evidence type="ECO:0000313" key="3">
    <source>
        <dbReference type="EMBL" id="KEZ76690.1"/>
    </source>
</evidence>
<feature type="region of interest" description="Disordered" evidence="1">
    <location>
        <begin position="205"/>
        <end position="228"/>
    </location>
</feature>
<dbReference type="OrthoDB" id="8558441at2"/>
<dbReference type="EMBL" id="APNK01000024">
    <property type="protein sequence ID" value="KEZ76690.1"/>
    <property type="molecule type" value="Genomic_DNA"/>
</dbReference>
<feature type="transmembrane region" description="Helical" evidence="2">
    <location>
        <begin position="20"/>
        <end position="39"/>
    </location>
</feature>
<evidence type="ECO:0000256" key="1">
    <source>
        <dbReference type="SAM" id="MobiDB-lite"/>
    </source>
</evidence>
<sequence>MSQFRHGNAARDAHIMTLRIMIGVLVLNLLVAMGGWYQARQDLTIHNPPDLRSGSTRAWWKVPPSTVYSFGLYIWQQINHWPKDGQTDYKANLERYSAYLTPSCRHQLNANYERRIGRHELSDRVRTLSEIPGHGYQPSDVTVLDRDHWVVALTAQINEYVHGMSVRNLAIQYYLQIERADVDPESNPFGLQLDCFARPAQRLSLTDQTDSSNTHSASPAEAGLEDDQ</sequence>
<dbReference type="Pfam" id="PF11444">
    <property type="entry name" value="DUF2895"/>
    <property type="match status" value="1"/>
</dbReference>
<dbReference type="PATRIC" id="fig|1304275.5.peg.2818"/>
<keyword evidence="2" id="KW-0812">Transmembrane</keyword>
<keyword evidence="4" id="KW-1185">Reference proteome</keyword>
<dbReference type="InterPro" id="IPR021548">
    <property type="entry name" value="DUF2895"/>
</dbReference>
<dbReference type="AlphaFoldDB" id="A0A084IJ06"/>
<protein>
    <recommendedName>
        <fullName evidence="5">Integrating conjugative element protein</fullName>
    </recommendedName>
</protein>
<evidence type="ECO:0008006" key="5">
    <source>
        <dbReference type="Google" id="ProtNLM"/>
    </source>
</evidence>
<accession>A0A084IJ06</accession>
<evidence type="ECO:0000313" key="4">
    <source>
        <dbReference type="Proteomes" id="UP000028302"/>
    </source>
</evidence>
<organism evidence="3 4">
    <name type="scientific">Salinisphaera hydrothermalis (strain C41B8)</name>
    <dbReference type="NCBI Taxonomy" id="1304275"/>
    <lineage>
        <taxon>Bacteria</taxon>
        <taxon>Pseudomonadati</taxon>
        <taxon>Pseudomonadota</taxon>
        <taxon>Gammaproteobacteria</taxon>
        <taxon>Salinisphaerales</taxon>
        <taxon>Salinisphaeraceae</taxon>
        <taxon>Salinisphaera</taxon>
    </lineage>
</organism>
<keyword evidence="2" id="KW-0472">Membrane</keyword>
<dbReference type="eggNOG" id="ENOG502Z7PS">
    <property type="taxonomic scope" value="Bacteria"/>
</dbReference>